<protein>
    <submittedName>
        <fullName evidence="2">Phytanoyl-CoA hydroxylase</fullName>
        <ecNumber evidence="2">1.14.11.18</ecNumber>
    </submittedName>
</protein>
<dbReference type="EMBL" id="AP023086">
    <property type="protein sequence ID" value="BCD98329.1"/>
    <property type="molecule type" value="Genomic_DNA"/>
</dbReference>
<gene>
    <name evidence="2" type="ORF">MARGE09_P2530</name>
</gene>
<organism evidence="2 3">
    <name type="scientific">Marinagarivorans cellulosilyticus</name>
    <dbReference type="NCBI Taxonomy" id="2721545"/>
    <lineage>
        <taxon>Bacteria</taxon>
        <taxon>Pseudomonadati</taxon>
        <taxon>Pseudomonadota</taxon>
        <taxon>Gammaproteobacteria</taxon>
        <taxon>Cellvibrionales</taxon>
        <taxon>Cellvibrionaceae</taxon>
        <taxon>Marinagarivorans</taxon>
    </lineage>
</organism>
<dbReference type="SUPFAM" id="SSF51197">
    <property type="entry name" value="Clavaminate synthase-like"/>
    <property type="match status" value="1"/>
</dbReference>
<proteinExistence type="predicted"/>
<accession>A0AAN2BKS1</accession>
<sequence>MLASDNIAQLRAEGFTILNDVVLEDKLMALRELTDRIVDYADKNKIDPFSKYYLRHRSDQGVLYDLYQRHPEFQSLAKLNPVLDVLEGVLGPDIFFYENSLVYKPKGRANAVPWHQDFISRPSEPKKFIVWVALDNVTIKNGALKAIPKSHLSGYLPYFRVKGETHHDRIDMSRLDLNDAVFLELNAGDVLIFDCMLCHGSDEVHVDEPRRAFRASYQGFEQIFTPRGAPIVMRGGSPESVIARYDSVHAPETKGVFRRAVNRVGRLLAGI</sequence>
<dbReference type="RefSeq" id="WP_236982592.1">
    <property type="nucleotide sequence ID" value="NZ_AP023086.1"/>
</dbReference>
<dbReference type="Gene3D" id="2.60.120.620">
    <property type="entry name" value="q2cbj1_9rhob like domain"/>
    <property type="match status" value="1"/>
</dbReference>
<dbReference type="KEGG" id="marq:MARGE09_P2530"/>
<dbReference type="InterPro" id="IPR008775">
    <property type="entry name" value="Phytyl_CoA_dOase-like"/>
</dbReference>
<keyword evidence="2" id="KW-0560">Oxidoreductase</keyword>
<dbReference type="PANTHER" id="PTHR20883:SF48">
    <property type="entry name" value="ECTOINE DIOXYGENASE"/>
    <property type="match status" value="1"/>
</dbReference>
<evidence type="ECO:0000313" key="2">
    <source>
        <dbReference type="EMBL" id="BCD98329.1"/>
    </source>
</evidence>
<evidence type="ECO:0000313" key="3">
    <source>
        <dbReference type="Proteomes" id="UP001320119"/>
    </source>
</evidence>
<dbReference type="GO" id="GO:0005506">
    <property type="term" value="F:iron ion binding"/>
    <property type="evidence" value="ECO:0007669"/>
    <property type="project" value="UniProtKB-ARBA"/>
</dbReference>
<dbReference type="AlphaFoldDB" id="A0AAN2BKS1"/>
<dbReference type="Proteomes" id="UP001320119">
    <property type="component" value="Chromosome"/>
</dbReference>
<dbReference type="PANTHER" id="PTHR20883">
    <property type="entry name" value="PHYTANOYL-COA DIOXYGENASE DOMAIN CONTAINING 1"/>
    <property type="match status" value="1"/>
</dbReference>
<dbReference type="Pfam" id="PF05721">
    <property type="entry name" value="PhyH"/>
    <property type="match status" value="1"/>
</dbReference>
<name>A0AAN2BKS1_9GAMM</name>
<dbReference type="EC" id="1.14.11.18" evidence="2"/>
<dbReference type="GO" id="GO:0048244">
    <property type="term" value="F:phytanoyl-CoA dioxygenase activity"/>
    <property type="evidence" value="ECO:0007669"/>
    <property type="project" value="UniProtKB-EC"/>
</dbReference>
<evidence type="ECO:0000256" key="1">
    <source>
        <dbReference type="ARBA" id="ARBA00001954"/>
    </source>
</evidence>
<comment type="cofactor">
    <cofactor evidence="1">
        <name>Fe(2+)</name>
        <dbReference type="ChEBI" id="CHEBI:29033"/>
    </cofactor>
</comment>
<reference evidence="2 3" key="1">
    <citation type="journal article" date="2022" name="IScience">
        <title>An ultrasensitive nanofiber-based assay for enzymatic hydrolysis and deep-sea microbial degradation of cellulose.</title>
        <authorList>
            <person name="Tsudome M."/>
            <person name="Tachioka M."/>
            <person name="Miyazaki M."/>
            <person name="Uchimura K."/>
            <person name="Tsuda M."/>
            <person name="Takaki Y."/>
            <person name="Deguchi S."/>
        </authorList>
    </citation>
    <scope>NUCLEOTIDE SEQUENCE [LARGE SCALE GENOMIC DNA]</scope>
    <source>
        <strain evidence="2 3">GE09</strain>
    </source>
</reference>
<keyword evidence="3" id="KW-1185">Reference proteome</keyword>